<reference evidence="2 3" key="1">
    <citation type="submission" date="2020-08" db="EMBL/GenBank/DDBJ databases">
        <title>Genomic Encyclopedia of Type Strains, Phase IV (KMG-IV): sequencing the most valuable type-strain genomes for metagenomic binning, comparative biology and taxonomic classification.</title>
        <authorList>
            <person name="Goeker M."/>
        </authorList>
    </citation>
    <scope>NUCLEOTIDE SEQUENCE [LARGE SCALE GENOMIC DNA]</scope>
    <source>
        <strain evidence="2 3">DSM 102189</strain>
    </source>
</reference>
<organism evidence="2 3">
    <name type="scientific">Polymorphobacter multimanifer</name>
    <dbReference type="NCBI Taxonomy" id="1070431"/>
    <lineage>
        <taxon>Bacteria</taxon>
        <taxon>Pseudomonadati</taxon>
        <taxon>Pseudomonadota</taxon>
        <taxon>Alphaproteobacteria</taxon>
        <taxon>Sphingomonadales</taxon>
        <taxon>Sphingosinicellaceae</taxon>
        <taxon>Polymorphobacter</taxon>
    </lineage>
</organism>
<name>A0A841L723_9SPHN</name>
<evidence type="ECO:0000313" key="2">
    <source>
        <dbReference type="EMBL" id="MBB6228016.1"/>
    </source>
</evidence>
<keyword evidence="3" id="KW-1185">Reference proteome</keyword>
<gene>
    <name evidence="2" type="ORF">FHS79_002198</name>
</gene>
<dbReference type="Pfam" id="PF20057">
    <property type="entry name" value="DUF6456"/>
    <property type="match status" value="1"/>
</dbReference>
<dbReference type="Proteomes" id="UP000538147">
    <property type="component" value="Unassembled WGS sequence"/>
</dbReference>
<comment type="caution">
    <text evidence="2">The sequence shown here is derived from an EMBL/GenBank/DDBJ whole genome shotgun (WGS) entry which is preliminary data.</text>
</comment>
<dbReference type="EMBL" id="JACIIV010000014">
    <property type="protein sequence ID" value="MBB6228016.1"/>
    <property type="molecule type" value="Genomic_DNA"/>
</dbReference>
<feature type="domain" description="DUF6456" evidence="1">
    <location>
        <begin position="37"/>
        <end position="162"/>
    </location>
</feature>
<protein>
    <recommendedName>
        <fullName evidence="1">DUF6456 domain-containing protein</fullName>
    </recommendedName>
</protein>
<dbReference type="AlphaFoldDB" id="A0A841L723"/>
<dbReference type="InterPro" id="IPR045599">
    <property type="entry name" value="DUF6456"/>
</dbReference>
<sequence>MVKRAAVQRDIAPEAANRLLGTRLLSPADAVDRQRVTVNLAESPLAWLVRRGHVSAAQFEAGERLRADFMRAGQAPRVTMRWDAAPGSSNFAAPDPTMAQISARQRFDAAVAAAGPGLSDVLWRVVCLGEGLETAERAMGWPSRAGKLVLALALDRLVAHYGIA</sequence>
<evidence type="ECO:0000313" key="3">
    <source>
        <dbReference type="Proteomes" id="UP000538147"/>
    </source>
</evidence>
<proteinExistence type="predicted"/>
<accession>A0A841L723</accession>
<evidence type="ECO:0000259" key="1">
    <source>
        <dbReference type="Pfam" id="PF20057"/>
    </source>
</evidence>